<evidence type="ECO:0000256" key="1">
    <source>
        <dbReference type="ARBA" id="ARBA00004477"/>
    </source>
</evidence>
<comment type="subcellular location">
    <subcellularLocation>
        <location evidence="1">Endoplasmic reticulum membrane</location>
        <topology evidence="1">Multi-pass membrane protein</topology>
    </subcellularLocation>
</comment>
<evidence type="ECO:0000256" key="7">
    <source>
        <dbReference type="ARBA" id="ARBA00022824"/>
    </source>
</evidence>
<proteinExistence type="inferred from homology"/>
<keyword evidence="9 11" id="KW-0472">Membrane</keyword>
<dbReference type="GO" id="GO:0043048">
    <property type="term" value="P:dolichyl monophosphate biosynthetic process"/>
    <property type="evidence" value="ECO:0007669"/>
    <property type="project" value="TreeGrafter"/>
</dbReference>
<keyword evidence="4" id="KW-0808">Transferase</keyword>
<feature type="region of interest" description="Disordered" evidence="10">
    <location>
        <begin position="430"/>
        <end position="449"/>
    </location>
</feature>
<keyword evidence="13" id="KW-1185">Reference proteome</keyword>
<feature type="transmembrane region" description="Helical" evidence="11">
    <location>
        <begin position="737"/>
        <end position="757"/>
    </location>
</feature>
<evidence type="ECO:0000256" key="5">
    <source>
        <dbReference type="ARBA" id="ARBA00022692"/>
    </source>
</evidence>
<evidence type="ECO:0000313" key="12">
    <source>
        <dbReference type="EMBL" id="KAK3327202.1"/>
    </source>
</evidence>
<evidence type="ECO:0000256" key="6">
    <source>
        <dbReference type="ARBA" id="ARBA00022777"/>
    </source>
</evidence>
<comment type="similarity">
    <text evidence="2">Belongs to the polyprenol kinase family.</text>
</comment>
<evidence type="ECO:0000256" key="9">
    <source>
        <dbReference type="ARBA" id="ARBA00023136"/>
    </source>
</evidence>
<feature type="region of interest" description="Disordered" evidence="10">
    <location>
        <begin position="494"/>
        <end position="524"/>
    </location>
</feature>
<keyword evidence="5 11" id="KW-0812">Transmembrane</keyword>
<dbReference type="EMBL" id="JAUEPO010000003">
    <property type="protein sequence ID" value="KAK3327202.1"/>
    <property type="molecule type" value="Genomic_DNA"/>
</dbReference>
<organism evidence="12 13">
    <name type="scientific">Cercophora scortea</name>
    <dbReference type="NCBI Taxonomy" id="314031"/>
    <lineage>
        <taxon>Eukaryota</taxon>
        <taxon>Fungi</taxon>
        <taxon>Dikarya</taxon>
        <taxon>Ascomycota</taxon>
        <taxon>Pezizomycotina</taxon>
        <taxon>Sordariomycetes</taxon>
        <taxon>Sordariomycetidae</taxon>
        <taxon>Sordariales</taxon>
        <taxon>Lasiosphaeriaceae</taxon>
        <taxon>Cercophora</taxon>
    </lineage>
</organism>
<evidence type="ECO:0000256" key="11">
    <source>
        <dbReference type="SAM" id="Phobius"/>
    </source>
</evidence>
<comment type="caution">
    <text evidence="12">The sequence shown here is derived from an EMBL/GenBank/DDBJ whole genome shotgun (WGS) entry which is preliminary data.</text>
</comment>
<reference evidence="12" key="2">
    <citation type="submission" date="2023-06" db="EMBL/GenBank/DDBJ databases">
        <authorList>
            <consortium name="Lawrence Berkeley National Laboratory"/>
            <person name="Haridas S."/>
            <person name="Hensen N."/>
            <person name="Bonometti L."/>
            <person name="Westerberg I."/>
            <person name="Brannstrom I.O."/>
            <person name="Guillou S."/>
            <person name="Cros-Aarteil S."/>
            <person name="Calhoun S."/>
            <person name="Kuo A."/>
            <person name="Mondo S."/>
            <person name="Pangilinan J."/>
            <person name="Riley R."/>
            <person name="Labutti K."/>
            <person name="Andreopoulos B."/>
            <person name="Lipzen A."/>
            <person name="Chen C."/>
            <person name="Yanf M."/>
            <person name="Daum C."/>
            <person name="Ng V."/>
            <person name="Clum A."/>
            <person name="Steindorff A."/>
            <person name="Ohm R."/>
            <person name="Martin F."/>
            <person name="Silar P."/>
            <person name="Natvig D."/>
            <person name="Lalanne C."/>
            <person name="Gautier V."/>
            <person name="Ament-Velasquez S.L."/>
            <person name="Kruys A."/>
            <person name="Hutchinson M.I."/>
            <person name="Powell A.J."/>
            <person name="Barry K."/>
            <person name="Miller A.N."/>
            <person name="Grigoriev I.V."/>
            <person name="Debuchy R."/>
            <person name="Gladieux P."/>
            <person name="Thoren M.H."/>
            <person name="Johannesson H."/>
        </authorList>
    </citation>
    <scope>NUCLEOTIDE SEQUENCE</scope>
    <source>
        <strain evidence="12">SMH4131-1</strain>
    </source>
</reference>
<feature type="transmembrane region" description="Helical" evidence="11">
    <location>
        <begin position="692"/>
        <end position="708"/>
    </location>
</feature>
<keyword evidence="8 11" id="KW-1133">Transmembrane helix</keyword>
<feature type="transmembrane region" description="Helical" evidence="11">
    <location>
        <begin position="197"/>
        <end position="217"/>
    </location>
</feature>
<dbReference type="AlphaFoldDB" id="A0AAE0ILA5"/>
<evidence type="ECO:0000256" key="8">
    <source>
        <dbReference type="ARBA" id="ARBA00022989"/>
    </source>
</evidence>
<dbReference type="GO" id="GO:0005789">
    <property type="term" value="C:endoplasmic reticulum membrane"/>
    <property type="evidence" value="ECO:0007669"/>
    <property type="project" value="UniProtKB-SubCell"/>
</dbReference>
<sequence>MYDPSPAMPEHLNPPTPARARTSSPEDDRQQGRRIPSRSPHPYHRQSTELLEPSGRLLRLANATQKPLGVPADLQLQRDSPAPSESGTEADDEHFLKGLPAPKTRLHKGLRGKQELISGSSTPSLSPAILEEEGRRVKLDLGHGIFERDKRGPAEQTRRRKELVRRAVEVLLLVGQGVALALNSDVQHHLRLCKKEIWALGYVLCALAALYPLRLVVWAYRREKPSRAIPIRIPASFDPAPALYPPLMPVFVSLLVAQNVGGAVPLNLVLSLCALPRPLIPGAHYSEVYSPSHWLISCIPTFLKGYPLTSGVTGRAEFPREILVLLYPLHQTSCLLLQHLTTTSLLVAEIQQLSLALINILLLAHSPQVVILKGLLWGGGLALVILCSRVIQWGIALARVPKWRFKRAPTPFKTGSIFFRELRKFLPSRRPYRDTDSEDDISDSANSAYEYTNGQTPTQLKMSIRTATFSDTETMPVPSPSHTDVRFELQDPAHQLSPRRNTLPSIAKLGTRSKATTPSGRRKRSASSSVRAFFSLTQTQAEVRKWTYAAYVYLCILATVLVGIREYVRRYALKGNEPIGWALGYLFGDLPRFRFEVVKADLERWICLPARSSVDDESCHLGWVQHVRLASFGEANTRLLLSAYWAGVIVVGLAIVMRLSPIYEVDTRRKVFHFMMVAMFLPTTFIDPTYIALALSLVLAIFLLLDLLRASQLPPLSKPIARFLTPYVDGRDLRGPVVISHIFLLIGCAIPLWLSLASLPRVGAGALEGWDVPTRDVSMVSGIVCVGLGDAAASLIGRRWGRTKWLWGGGKSIEGSVAFAVAVFMGLMAANMWLHVGGWPLTTGVDSVVRLRRGGAGFALWAAVRDAWAGVEVAKITGCAMLASLTEAVLTGGNDNVVVPVVLWTCVKSVGV</sequence>
<evidence type="ECO:0000256" key="3">
    <source>
        <dbReference type="ARBA" id="ARBA00012132"/>
    </source>
</evidence>
<dbReference type="PANTHER" id="PTHR13205">
    <property type="entry name" value="TRANSMEMBRANE PROTEIN 15-RELATED"/>
    <property type="match status" value="1"/>
</dbReference>
<name>A0AAE0ILA5_9PEZI</name>
<evidence type="ECO:0000256" key="4">
    <source>
        <dbReference type="ARBA" id="ARBA00022679"/>
    </source>
</evidence>
<protein>
    <recommendedName>
        <fullName evidence="3">dolichol kinase</fullName>
        <ecNumber evidence="3">2.7.1.108</ecNumber>
    </recommendedName>
</protein>
<keyword evidence="7" id="KW-0256">Endoplasmic reticulum</keyword>
<dbReference type="GO" id="GO:0004168">
    <property type="term" value="F:dolichol kinase activity"/>
    <property type="evidence" value="ECO:0007669"/>
    <property type="project" value="UniProtKB-EC"/>
</dbReference>
<feature type="region of interest" description="Disordered" evidence="10">
    <location>
        <begin position="1"/>
        <end position="107"/>
    </location>
</feature>
<dbReference type="Proteomes" id="UP001286456">
    <property type="component" value="Unassembled WGS sequence"/>
</dbReference>
<dbReference type="InterPro" id="IPR032974">
    <property type="entry name" value="Polypren_kinase"/>
</dbReference>
<feature type="transmembrane region" description="Helical" evidence="11">
    <location>
        <begin position="376"/>
        <end position="398"/>
    </location>
</feature>
<evidence type="ECO:0000256" key="2">
    <source>
        <dbReference type="ARBA" id="ARBA00010794"/>
    </source>
</evidence>
<feature type="transmembrane region" description="Helical" evidence="11">
    <location>
        <begin position="546"/>
        <end position="564"/>
    </location>
</feature>
<feature type="transmembrane region" description="Helical" evidence="11">
    <location>
        <begin position="639"/>
        <end position="659"/>
    </location>
</feature>
<reference evidence="12" key="1">
    <citation type="journal article" date="2023" name="Mol. Phylogenet. Evol.">
        <title>Genome-scale phylogeny and comparative genomics of the fungal order Sordariales.</title>
        <authorList>
            <person name="Hensen N."/>
            <person name="Bonometti L."/>
            <person name="Westerberg I."/>
            <person name="Brannstrom I.O."/>
            <person name="Guillou S."/>
            <person name="Cros-Aarteil S."/>
            <person name="Calhoun S."/>
            <person name="Haridas S."/>
            <person name="Kuo A."/>
            <person name="Mondo S."/>
            <person name="Pangilinan J."/>
            <person name="Riley R."/>
            <person name="LaButti K."/>
            <person name="Andreopoulos B."/>
            <person name="Lipzen A."/>
            <person name="Chen C."/>
            <person name="Yan M."/>
            <person name="Daum C."/>
            <person name="Ng V."/>
            <person name="Clum A."/>
            <person name="Steindorff A."/>
            <person name="Ohm R.A."/>
            <person name="Martin F."/>
            <person name="Silar P."/>
            <person name="Natvig D.O."/>
            <person name="Lalanne C."/>
            <person name="Gautier V."/>
            <person name="Ament-Velasquez S.L."/>
            <person name="Kruys A."/>
            <person name="Hutchinson M.I."/>
            <person name="Powell A.J."/>
            <person name="Barry K."/>
            <person name="Miller A.N."/>
            <person name="Grigoriev I.V."/>
            <person name="Debuchy R."/>
            <person name="Gladieux P."/>
            <person name="Hiltunen Thoren M."/>
            <person name="Johannesson H."/>
        </authorList>
    </citation>
    <scope>NUCLEOTIDE SEQUENCE</scope>
    <source>
        <strain evidence="12">SMH4131-1</strain>
    </source>
</reference>
<keyword evidence="6" id="KW-0418">Kinase</keyword>
<gene>
    <name evidence="12" type="ORF">B0T19DRAFT_421064</name>
</gene>
<dbReference type="EC" id="2.7.1.108" evidence="3"/>
<evidence type="ECO:0000256" key="10">
    <source>
        <dbReference type="SAM" id="MobiDB-lite"/>
    </source>
</evidence>
<feature type="transmembrane region" description="Helical" evidence="11">
    <location>
        <begin position="777"/>
        <end position="796"/>
    </location>
</feature>
<accession>A0AAE0ILA5</accession>
<dbReference type="PANTHER" id="PTHR13205:SF15">
    <property type="entry name" value="DOLICHOL KINASE"/>
    <property type="match status" value="1"/>
</dbReference>
<feature type="transmembrane region" description="Helical" evidence="11">
    <location>
        <begin position="817"/>
        <end position="836"/>
    </location>
</feature>
<evidence type="ECO:0000313" key="13">
    <source>
        <dbReference type="Proteomes" id="UP001286456"/>
    </source>
</evidence>